<evidence type="ECO:0000256" key="2">
    <source>
        <dbReference type="SAM" id="MobiDB-lite"/>
    </source>
</evidence>
<name>A0A7S4W3X5_9STRA</name>
<keyword evidence="1" id="KW-0175">Coiled coil</keyword>
<evidence type="ECO:0000256" key="1">
    <source>
        <dbReference type="SAM" id="Coils"/>
    </source>
</evidence>
<feature type="compositionally biased region" description="Polar residues" evidence="2">
    <location>
        <begin position="256"/>
        <end position="265"/>
    </location>
</feature>
<evidence type="ECO:0008006" key="5">
    <source>
        <dbReference type="Google" id="ProtNLM"/>
    </source>
</evidence>
<keyword evidence="3" id="KW-1133">Transmembrane helix</keyword>
<dbReference type="AlphaFoldDB" id="A0A7S4W3X5"/>
<gene>
    <name evidence="4" type="ORF">DBRI00130_LOCUS22500</name>
</gene>
<dbReference type="Gene3D" id="1.10.287.70">
    <property type="match status" value="1"/>
</dbReference>
<feature type="coiled-coil region" evidence="1">
    <location>
        <begin position="191"/>
        <end position="218"/>
    </location>
</feature>
<organism evidence="4">
    <name type="scientific">Ditylum brightwellii</name>
    <dbReference type="NCBI Taxonomy" id="49249"/>
    <lineage>
        <taxon>Eukaryota</taxon>
        <taxon>Sar</taxon>
        <taxon>Stramenopiles</taxon>
        <taxon>Ochrophyta</taxon>
        <taxon>Bacillariophyta</taxon>
        <taxon>Mediophyceae</taxon>
        <taxon>Lithodesmiophycidae</taxon>
        <taxon>Lithodesmiales</taxon>
        <taxon>Lithodesmiaceae</taxon>
        <taxon>Ditylum</taxon>
    </lineage>
</organism>
<dbReference type="EMBL" id="HBNS01028632">
    <property type="protein sequence ID" value="CAE4621710.1"/>
    <property type="molecule type" value="Transcribed_RNA"/>
</dbReference>
<evidence type="ECO:0000313" key="4">
    <source>
        <dbReference type="EMBL" id="CAE4621710.1"/>
    </source>
</evidence>
<keyword evidence="3" id="KW-0472">Membrane</keyword>
<feature type="region of interest" description="Disordered" evidence="2">
    <location>
        <begin position="252"/>
        <end position="286"/>
    </location>
</feature>
<accession>A0A7S4W3X5</accession>
<reference evidence="4" key="1">
    <citation type="submission" date="2021-01" db="EMBL/GenBank/DDBJ databases">
        <authorList>
            <person name="Corre E."/>
            <person name="Pelletier E."/>
            <person name="Niang G."/>
            <person name="Scheremetjew M."/>
            <person name="Finn R."/>
            <person name="Kale V."/>
            <person name="Holt S."/>
            <person name="Cochrane G."/>
            <person name="Meng A."/>
            <person name="Brown T."/>
            <person name="Cohen L."/>
        </authorList>
    </citation>
    <scope>NUCLEOTIDE SEQUENCE</scope>
    <source>
        <strain evidence="4">GSO104</strain>
    </source>
</reference>
<sequence length="286" mass="32320">MLCFRLLFGNVEGTCQLILDNGDSIIQECGKKPYGTLHDSLFSTFELAILASYDQGHFDESDYTTLAVLIFVLAVTIVLVIALNALIAVLGDSYSRVQEHAIANRRKERAELIVEYLSIIPSNKSREIEANTKYFHALLEADADGDLLIVKDDWEGGLNALKKDLSEQNATSYEMTRDAIEQLRCHLDDDMEQLKNDITSLIQELSHEIKEIKRLQNDGGVTFNNKNVRNAVKVVKGVGKHLDMRHHLEMGLRPFRQNSQPSTDSNDQRPFWQGFPKIPKGDQDDT</sequence>
<evidence type="ECO:0000256" key="3">
    <source>
        <dbReference type="SAM" id="Phobius"/>
    </source>
</evidence>
<protein>
    <recommendedName>
        <fullName evidence="5">Ion transport domain-containing protein</fullName>
    </recommendedName>
</protein>
<proteinExistence type="predicted"/>
<feature type="transmembrane region" description="Helical" evidence="3">
    <location>
        <begin position="66"/>
        <end position="90"/>
    </location>
</feature>
<keyword evidence="3" id="KW-0812">Transmembrane</keyword>